<dbReference type="EMBL" id="KI925455">
    <property type="protein sequence ID" value="ETW85746.1"/>
    <property type="molecule type" value="Genomic_DNA"/>
</dbReference>
<dbReference type="STRING" id="747525.W4KL06"/>
<dbReference type="InterPro" id="IPR050567">
    <property type="entry name" value="Mitochondrial_Carrier"/>
</dbReference>
<dbReference type="eggNOG" id="ENOG502S1WU">
    <property type="taxonomic scope" value="Eukaryota"/>
</dbReference>
<evidence type="ECO:0000256" key="5">
    <source>
        <dbReference type="ARBA" id="ARBA00022737"/>
    </source>
</evidence>
<feature type="non-terminal residue" evidence="9">
    <location>
        <position position="357"/>
    </location>
</feature>
<dbReference type="Proteomes" id="UP000030671">
    <property type="component" value="Unassembled WGS sequence"/>
</dbReference>
<evidence type="ECO:0000313" key="9">
    <source>
        <dbReference type="EMBL" id="ETW85746.1"/>
    </source>
</evidence>
<evidence type="ECO:0000256" key="7">
    <source>
        <dbReference type="ARBA" id="ARBA00023128"/>
    </source>
</evidence>
<comment type="similarity">
    <text evidence="2">Belongs to the mitochondrial carrier (TC 2.A.29) family.</text>
</comment>
<sequence>SVYAALARTMTRSAALYFSRPVRLFRPSKMSGWHSLRGLAAKEGAVLSPKFISELVRAQGLIVIPKHFIPPLVVNAFLGTVLWTTYAEASKVLEPHMSTYPIAMAALSGAAAGGMQAVLAAPAENVRLAIEGGSISGGGWSHAWKEVFRGTGTVHHDNKRRNMEEIRQVRDWMKEVRDMAGRGWDGWGWGLAKDVCGFAVFFSVFEGTRRLASSLKTVSQDLVQFYQLGDDGGRTVRLHAPRVINGLVLVSGGVVAGLTYEVLCRPWDVARRTVYLEKVHSSVAHTPRHFAITVLAQKLRDDGILSFFRVVAPSHHHHNANEAKVRRRRTHAALRTVARVGPWGAGFLVWEAFGPGI</sequence>
<evidence type="ECO:0000256" key="2">
    <source>
        <dbReference type="ARBA" id="ARBA00006375"/>
    </source>
</evidence>
<dbReference type="GO" id="GO:0000064">
    <property type="term" value="F:L-ornithine transmembrane transporter activity"/>
    <property type="evidence" value="ECO:0007669"/>
    <property type="project" value="TreeGrafter"/>
</dbReference>
<keyword evidence="5" id="KW-0677">Repeat</keyword>
<proteinExistence type="inferred from homology"/>
<keyword evidence="8" id="KW-0472">Membrane</keyword>
<dbReference type="GO" id="GO:1990575">
    <property type="term" value="P:mitochondrial L-ornithine transmembrane transport"/>
    <property type="evidence" value="ECO:0007669"/>
    <property type="project" value="TreeGrafter"/>
</dbReference>
<dbReference type="KEGG" id="hir:HETIRDRAFT_239486"/>
<dbReference type="OrthoDB" id="3364892at2759"/>
<dbReference type="GeneID" id="20668825"/>
<dbReference type="InterPro" id="IPR023395">
    <property type="entry name" value="MCP_dom_sf"/>
</dbReference>
<evidence type="ECO:0008006" key="11">
    <source>
        <dbReference type="Google" id="ProtNLM"/>
    </source>
</evidence>
<evidence type="ECO:0000313" key="10">
    <source>
        <dbReference type="Proteomes" id="UP000030671"/>
    </source>
</evidence>
<dbReference type="InParanoid" id="W4KL06"/>
<dbReference type="Gene3D" id="1.50.40.10">
    <property type="entry name" value="Mitochondrial carrier domain"/>
    <property type="match status" value="1"/>
</dbReference>
<protein>
    <recommendedName>
        <fullName evidence="11">Mitochondrial carrier protein</fullName>
    </recommendedName>
</protein>
<keyword evidence="4" id="KW-0812">Transmembrane</keyword>
<keyword evidence="10" id="KW-1185">Reference proteome</keyword>
<reference evidence="9 10" key="1">
    <citation type="journal article" date="2012" name="New Phytol.">
        <title>Insight into trade-off between wood decay and parasitism from the genome of a fungal forest pathogen.</title>
        <authorList>
            <person name="Olson A."/>
            <person name="Aerts A."/>
            <person name="Asiegbu F."/>
            <person name="Belbahri L."/>
            <person name="Bouzid O."/>
            <person name="Broberg A."/>
            <person name="Canback B."/>
            <person name="Coutinho P.M."/>
            <person name="Cullen D."/>
            <person name="Dalman K."/>
            <person name="Deflorio G."/>
            <person name="van Diepen L.T."/>
            <person name="Dunand C."/>
            <person name="Duplessis S."/>
            <person name="Durling M."/>
            <person name="Gonthier P."/>
            <person name="Grimwood J."/>
            <person name="Fossdal C.G."/>
            <person name="Hansson D."/>
            <person name="Henrissat B."/>
            <person name="Hietala A."/>
            <person name="Himmelstrand K."/>
            <person name="Hoffmeister D."/>
            <person name="Hogberg N."/>
            <person name="James T.Y."/>
            <person name="Karlsson M."/>
            <person name="Kohler A."/>
            <person name="Kues U."/>
            <person name="Lee Y.H."/>
            <person name="Lin Y.C."/>
            <person name="Lind M."/>
            <person name="Lindquist E."/>
            <person name="Lombard V."/>
            <person name="Lucas S."/>
            <person name="Lunden K."/>
            <person name="Morin E."/>
            <person name="Murat C."/>
            <person name="Park J."/>
            <person name="Raffaello T."/>
            <person name="Rouze P."/>
            <person name="Salamov A."/>
            <person name="Schmutz J."/>
            <person name="Solheim H."/>
            <person name="Stahlberg J."/>
            <person name="Velez H."/>
            <person name="de Vries R.P."/>
            <person name="Wiebenga A."/>
            <person name="Woodward S."/>
            <person name="Yakovlev I."/>
            <person name="Garbelotto M."/>
            <person name="Martin F."/>
            <person name="Grigoriev I.V."/>
            <person name="Stenlid J."/>
        </authorList>
    </citation>
    <scope>NUCLEOTIDE SEQUENCE [LARGE SCALE GENOMIC DNA]</scope>
    <source>
        <strain evidence="9 10">TC 32-1</strain>
    </source>
</reference>
<dbReference type="GO" id="GO:0031966">
    <property type="term" value="C:mitochondrial membrane"/>
    <property type="evidence" value="ECO:0007669"/>
    <property type="project" value="UniProtKB-SubCell"/>
</dbReference>
<evidence type="ECO:0000256" key="6">
    <source>
        <dbReference type="ARBA" id="ARBA00022989"/>
    </source>
</evidence>
<evidence type="ECO:0000256" key="1">
    <source>
        <dbReference type="ARBA" id="ARBA00004225"/>
    </source>
</evidence>
<dbReference type="RefSeq" id="XP_009542575.1">
    <property type="nucleotide sequence ID" value="XM_009544280.1"/>
</dbReference>
<evidence type="ECO:0000256" key="8">
    <source>
        <dbReference type="ARBA" id="ARBA00023136"/>
    </source>
</evidence>
<keyword evidence="7" id="KW-0496">Mitochondrion</keyword>
<keyword evidence="6" id="KW-1133">Transmembrane helix</keyword>
<dbReference type="PANTHER" id="PTHR45624">
    <property type="entry name" value="MITOCHONDRIAL BASIC AMINO ACIDS TRANSPORTER-RELATED"/>
    <property type="match status" value="1"/>
</dbReference>
<name>W4KL06_HETIT</name>
<keyword evidence="3" id="KW-0813">Transport</keyword>
<dbReference type="PANTHER" id="PTHR45624:SF52">
    <property type="entry name" value="MITOCHONDRIAL CARRIER"/>
    <property type="match status" value="1"/>
</dbReference>
<evidence type="ECO:0000256" key="4">
    <source>
        <dbReference type="ARBA" id="ARBA00022692"/>
    </source>
</evidence>
<accession>W4KL06</accession>
<dbReference type="HOGENOM" id="CLU_057753_0_0_1"/>
<feature type="non-terminal residue" evidence="9">
    <location>
        <position position="1"/>
    </location>
</feature>
<comment type="subcellular location">
    <subcellularLocation>
        <location evidence="1">Mitochondrion membrane</location>
        <topology evidence="1">Multi-pass membrane protein</topology>
    </subcellularLocation>
</comment>
<organism evidence="9 10">
    <name type="scientific">Heterobasidion irregulare (strain TC 32-1)</name>
    <dbReference type="NCBI Taxonomy" id="747525"/>
    <lineage>
        <taxon>Eukaryota</taxon>
        <taxon>Fungi</taxon>
        <taxon>Dikarya</taxon>
        <taxon>Basidiomycota</taxon>
        <taxon>Agaricomycotina</taxon>
        <taxon>Agaricomycetes</taxon>
        <taxon>Russulales</taxon>
        <taxon>Bondarzewiaceae</taxon>
        <taxon>Heterobasidion</taxon>
        <taxon>Heterobasidion annosum species complex</taxon>
    </lineage>
</organism>
<dbReference type="SUPFAM" id="SSF103506">
    <property type="entry name" value="Mitochondrial carrier"/>
    <property type="match status" value="1"/>
</dbReference>
<dbReference type="AlphaFoldDB" id="W4KL06"/>
<gene>
    <name evidence="9" type="ORF">HETIRDRAFT_239486</name>
</gene>
<evidence type="ECO:0000256" key="3">
    <source>
        <dbReference type="ARBA" id="ARBA00022448"/>
    </source>
</evidence>